<feature type="region of interest" description="Disordered" evidence="2">
    <location>
        <begin position="250"/>
        <end position="280"/>
    </location>
</feature>
<feature type="region of interest" description="Disordered" evidence="2">
    <location>
        <begin position="322"/>
        <end position="396"/>
    </location>
</feature>
<protein>
    <submittedName>
        <fullName evidence="4">Coiled-coil domain-containing protein 180-like</fullName>
    </submittedName>
</protein>
<dbReference type="InterPro" id="IPR027914">
    <property type="entry name" value="DUF4456"/>
</dbReference>
<name>A0AAV4GJA0_9GAST</name>
<organism evidence="4 5">
    <name type="scientific">Elysia marginata</name>
    <dbReference type="NCBI Taxonomy" id="1093978"/>
    <lineage>
        <taxon>Eukaryota</taxon>
        <taxon>Metazoa</taxon>
        <taxon>Spiralia</taxon>
        <taxon>Lophotrochozoa</taxon>
        <taxon>Mollusca</taxon>
        <taxon>Gastropoda</taxon>
        <taxon>Heterobranchia</taxon>
        <taxon>Euthyneura</taxon>
        <taxon>Panpulmonata</taxon>
        <taxon>Sacoglossa</taxon>
        <taxon>Placobranchoidea</taxon>
        <taxon>Plakobranchidae</taxon>
        <taxon>Elysia</taxon>
    </lineage>
</organism>
<keyword evidence="5" id="KW-1185">Reference proteome</keyword>
<evidence type="ECO:0000256" key="2">
    <source>
        <dbReference type="SAM" id="MobiDB-lite"/>
    </source>
</evidence>
<feature type="compositionally biased region" description="Basic and acidic residues" evidence="2">
    <location>
        <begin position="379"/>
        <end position="392"/>
    </location>
</feature>
<sequence>MEHSLAELGTKFKAMSHEHNKLANKFRADIEALEVVFVNATKSARLVKLQNQVTIELDKFMSVIRASLRQFRQHLDQTLQMLRESNARFIKSFKVFSDGGNFCPEEIEEHRKKLEKMSAMIDSSEGSIMSDLEGMESRRLDTATKIAVEFEDRFKGHMSDLVFMERMARWLTNTQVKIKAEVANSNTQAQRIVHMLDTLERRVDACARPNLDKEQITASQLNQSLFSIFEAFVARSEYLNCVKPGGSQTGVQGSLPTAKVGFSAESPQHGTGGKAGKGAEDPSVNVIKSILNNLQINNLKFTEEYWTQRSKLRFGLEADLDGEIGGGADSNREKTKSAMSQASSKGSEASKSTRKTVPASADTMPRRTQSGQRRTSKLAKFDRKAASHKDDAVDGEGTEAENFMSSIQKTLREARDGLITTSEVFYSQKGTRPVTRPQALQETHEQCADIIATKLQSYATQADQYHNQCLQELRAQLIRFEQLSAHVPSLVISDLLREEVKRLHKVQAEMTTRFQATLDQLAGRQQSNLNELRPNLGHPTHSEQLGKLCDQEQERHGDYVEAVNKHTVQRQECALQESSMFLERMVKTAELQLLQYDGMLVVDDVEKGRVEPTLYPTSELIRRMNAGEPLEDDEDKGALPRGKASWIGIPSNQFVVEGRPSRLQVTPTVNTRKTTLAHSAVIKARDKAYEDYKEQFEHTLRQIEEEKERLMLSEQRWENAWEASIDKVRKLYQTE</sequence>
<dbReference type="Proteomes" id="UP000762676">
    <property type="component" value="Unassembled WGS sequence"/>
</dbReference>
<dbReference type="Pfam" id="PF14644">
    <property type="entry name" value="DUF4456"/>
    <property type="match status" value="1"/>
</dbReference>
<evidence type="ECO:0000313" key="5">
    <source>
        <dbReference type="Proteomes" id="UP000762676"/>
    </source>
</evidence>
<gene>
    <name evidence="4" type="ORF">ElyMa_006030400</name>
</gene>
<comment type="caution">
    <text evidence="4">The sequence shown here is derived from an EMBL/GenBank/DDBJ whole genome shotgun (WGS) entry which is preliminary data.</text>
</comment>
<dbReference type="AlphaFoldDB" id="A0AAV4GJA0"/>
<feature type="compositionally biased region" description="Polar residues" evidence="2">
    <location>
        <begin position="337"/>
        <end position="350"/>
    </location>
</feature>
<dbReference type="PANTHER" id="PTHR21444">
    <property type="entry name" value="COILED-COIL DOMAIN-CONTAINING PROTEIN 180"/>
    <property type="match status" value="1"/>
</dbReference>
<evidence type="ECO:0000256" key="1">
    <source>
        <dbReference type="SAM" id="Coils"/>
    </source>
</evidence>
<dbReference type="PANTHER" id="PTHR21444:SF14">
    <property type="entry name" value="COILED-COIL DOMAIN-CONTAINING PROTEIN 180"/>
    <property type="match status" value="1"/>
</dbReference>
<reference evidence="4 5" key="1">
    <citation type="journal article" date="2021" name="Elife">
        <title>Chloroplast acquisition without the gene transfer in kleptoplastic sea slugs, Plakobranchus ocellatus.</title>
        <authorList>
            <person name="Maeda T."/>
            <person name="Takahashi S."/>
            <person name="Yoshida T."/>
            <person name="Shimamura S."/>
            <person name="Takaki Y."/>
            <person name="Nagai Y."/>
            <person name="Toyoda A."/>
            <person name="Suzuki Y."/>
            <person name="Arimoto A."/>
            <person name="Ishii H."/>
            <person name="Satoh N."/>
            <person name="Nishiyama T."/>
            <person name="Hasebe M."/>
            <person name="Maruyama T."/>
            <person name="Minagawa J."/>
            <person name="Obokata J."/>
            <person name="Shigenobu S."/>
        </authorList>
    </citation>
    <scope>NUCLEOTIDE SEQUENCE [LARGE SCALE GENOMIC DNA]</scope>
</reference>
<keyword evidence="1" id="KW-0175">Coiled coil</keyword>
<feature type="coiled-coil region" evidence="1">
    <location>
        <begin position="689"/>
        <end position="720"/>
    </location>
</feature>
<evidence type="ECO:0000259" key="3">
    <source>
        <dbReference type="Pfam" id="PF14644"/>
    </source>
</evidence>
<proteinExistence type="predicted"/>
<dbReference type="EMBL" id="BMAT01012087">
    <property type="protein sequence ID" value="GFR85517.1"/>
    <property type="molecule type" value="Genomic_DNA"/>
</dbReference>
<accession>A0AAV4GJA0</accession>
<feature type="domain" description="DUF4456" evidence="3">
    <location>
        <begin position="419"/>
        <end position="623"/>
    </location>
</feature>
<evidence type="ECO:0000313" key="4">
    <source>
        <dbReference type="EMBL" id="GFR85517.1"/>
    </source>
</evidence>